<evidence type="ECO:0000256" key="2">
    <source>
        <dbReference type="SAM" id="SignalP"/>
    </source>
</evidence>
<dbReference type="RefSeq" id="WP_209977988.1">
    <property type="nucleotide sequence ID" value="NZ_JAGGLB010000041.1"/>
</dbReference>
<feature type="signal peptide" evidence="2">
    <location>
        <begin position="1"/>
        <end position="18"/>
    </location>
</feature>
<feature type="chain" id="PRO_5046115261" evidence="2">
    <location>
        <begin position="19"/>
        <end position="446"/>
    </location>
</feature>
<dbReference type="Proteomes" id="UP001519287">
    <property type="component" value="Unassembled WGS sequence"/>
</dbReference>
<keyword evidence="2" id="KW-0732">Signal</keyword>
<dbReference type="PROSITE" id="PS51257">
    <property type="entry name" value="PROKAR_LIPOPROTEIN"/>
    <property type="match status" value="1"/>
</dbReference>
<dbReference type="PANTHER" id="PTHR43649">
    <property type="entry name" value="ARABINOSE-BINDING PROTEIN-RELATED"/>
    <property type="match status" value="1"/>
</dbReference>
<keyword evidence="4" id="KW-1185">Reference proteome</keyword>
<evidence type="ECO:0000313" key="4">
    <source>
        <dbReference type="Proteomes" id="UP001519287"/>
    </source>
</evidence>
<feature type="coiled-coil region" evidence="1">
    <location>
        <begin position="417"/>
        <end position="444"/>
    </location>
</feature>
<evidence type="ECO:0000256" key="1">
    <source>
        <dbReference type="SAM" id="Coils"/>
    </source>
</evidence>
<keyword evidence="1" id="KW-0175">Coiled coil</keyword>
<dbReference type="EMBL" id="JAGGLB010000041">
    <property type="protein sequence ID" value="MBP1995977.1"/>
    <property type="molecule type" value="Genomic_DNA"/>
</dbReference>
<reference evidence="3 4" key="1">
    <citation type="submission" date="2021-03" db="EMBL/GenBank/DDBJ databases">
        <title>Genomic Encyclopedia of Type Strains, Phase IV (KMG-IV): sequencing the most valuable type-strain genomes for metagenomic binning, comparative biology and taxonomic classification.</title>
        <authorList>
            <person name="Goeker M."/>
        </authorList>
    </citation>
    <scope>NUCLEOTIDE SEQUENCE [LARGE SCALE GENOMIC DNA]</scope>
    <source>
        <strain evidence="3 4">DSM 26048</strain>
    </source>
</reference>
<organism evidence="3 4">
    <name type="scientific">Paenibacillus eucommiae</name>
    <dbReference type="NCBI Taxonomy" id="1355755"/>
    <lineage>
        <taxon>Bacteria</taxon>
        <taxon>Bacillati</taxon>
        <taxon>Bacillota</taxon>
        <taxon>Bacilli</taxon>
        <taxon>Bacillales</taxon>
        <taxon>Paenibacillaceae</taxon>
        <taxon>Paenibacillus</taxon>
    </lineage>
</organism>
<comment type="caution">
    <text evidence="3">The sequence shown here is derived from an EMBL/GenBank/DDBJ whole genome shotgun (WGS) entry which is preliminary data.</text>
</comment>
<accession>A0ABS4J7Z4</accession>
<dbReference type="InterPro" id="IPR006059">
    <property type="entry name" value="SBP"/>
</dbReference>
<evidence type="ECO:0000313" key="3">
    <source>
        <dbReference type="EMBL" id="MBP1995977.1"/>
    </source>
</evidence>
<dbReference type="Pfam" id="PF01547">
    <property type="entry name" value="SBP_bac_1"/>
    <property type="match status" value="1"/>
</dbReference>
<dbReference type="InterPro" id="IPR050490">
    <property type="entry name" value="Bact_solute-bd_prot1"/>
</dbReference>
<keyword evidence="3" id="KW-0813">Transport</keyword>
<keyword evidence="3" id="KW-0762">Sugar transport</keyword>
<sequence length="446" mass="49637">MNRKWVMGVLCVMLIVLAAACGKSADPAPTGTASSPDSGTEVKETTIRMAAWYPEDKIAPVLAEYEKQHSGIKIEYVELVDNEASDEAMKKLDMLVASGDDLDVALLPGVTDYSKRAGLNLLAPLNDLIKEEGLTLSDEYTVDTAIGGNYYALPDTFENYFVLLNKDMLDAANLPVPTEWTWDDYLEYSKKLTSGTGPAKVYGTYFHTWPMYWQLGLMNQSKENNLVNDGKVKIDSAEVRKSLEIRYQAEYTDQSAVPYADTISQKLAYRPVYFTQKAAMIVSGNWMITDAGGTKEFPATFTTAFAPMPSNVKGEPSGVSLANGNYMGILAKSKKQKEAYDFIRWYTTKGEEMKNVYSAWKKQDVDQLIKAVKEKALSPDKIDAESLSYVIKNSKTAALNIPPTYQTELEDAYVKDAEKYILKQQDLETTIKNAQANLQKIVDANK</sequence>
<protein>
    <submittedName>
        <fullName evidence="3">Multiple sugar transport system substrate-binding protein</fullName>
    </submittedName>
</protein>
<name>A0ABS4J7Z4_9BACL</name>
<dbReference type="SUPFAM" id="SSF53850">
    <property type="entry name" value="Periplasmic binding protein-like II"/>
    <property type="match status" value="1"/>
</dbReference>
<proteinExistence type="predicted"/>
<dbReference type="PANTHER" id="PTHR43649:SF12">
    <property type="entry name" value="DIACETYLCHITOBIOSE BINDING PROTEIN DASA"/>
    <property type="match status" value="1"/>
</dbReference>
<dbReference type="Gene3D" id="3.40.190.10">
    <property type="entry name" value="Periplasmic binding protein-like II"/>
    <property type="match status" value="1"/>
</dbReference>
<gene>
    <name evidence="3" type="ORF">J2Z66_007619</name>
</gene>